<dbReference type="GO" id="GO:0090529">
    <property type="term" value="P:cell septum assembly"/>
    <property type="evidence" value="ECO:0007669"/>
    <property type="project" value="InterPro"/>
</dbReference>
<dbReference type="GO" id="GO:0043093">
    <property type="term" value="P:FtsZ-dependent cytokinesis"/>
    <property type="evidence" value="ECO:0007669"/>
    <property type="project" value="UniProtKB-UniRule"/>
</dbReference>
<keyword evidence="8 9" id="KW-0131">Cell cycle</keyword>
<dbReference type="InterPro" id="IPR013685">
    <property type="entry name" value="POTRA_FtsQ_type"/>
</dbReference>
<dbReference type="PANTHER" id="PTHR35851">
    <property type="entry name" value="CELL DIVISION PROTEIN FTSQ"/>
    <property type="match status" value="1"/>
</dbReference>
<keyword evidence="6 9" id="KW-1133">Transmembrane helix</keyword>
<evidence type="ECO:0000256" key="3">
    <source>
        <dbReference type="ARBA" id="ARBA00022519"/>
    </source>
</evidence>
<dbReference type="InterPro" id="IPR045335">
    <property type="entry name" value="FtsQ_C_sf"/>
</dbReference>
<dbReference type="InterPro" id="IPR026579">
    <property type="entry name" value="FtsQ"/>
</dbReference>
<dbReference type="Gene3D" id="3.40.50.11690">
    <property type="entry name" value="Cell division protein FtsQ/DivIB"/>
    <property type="match status" value="1"/>
</dbReference>
<dbReference type="EMBL" id="VTWH01000001">
    <property type="protein sequence ID" value="KAA0972749.1"/>
    <property type="molecule type" value="Genomic_DNA"/>
</dbReference>
<evidence type="ECO:0000313" key="11">
    <source>
        <dbReference type="EMBL" id="KAA0972749.1"/>
    </source>
</evidence>
<evidence type="ECO:0000256" key="6">
    <source>
        <dbReference type="ARBA" id="ARBA00022989"/>
    </source>
</evidence>
<dbReference type="InterPro" id="IPR034746">
    <property type="entry name" value="POTRA"/>
</dbReference>
<evidence type="ECO:0000256" key="2">
    <source>
        <dbReference type="ARBA" id="ARBA00022475"/>
    </source>
</evidence>
<evidence type="ECO:0000313" key="12">
    <source>
        <dbReference type="Proteomes" id="UP000324738"/>
    </source>
</evidence>
<dbReference type="PANTHER" id="PTHR35851:SF1">
    <property type="entry name" value="CELL DIVISION PROTEIN FTSQ"/>
    <property type="match status" value="1"/>
</dbReference>
<dbReference type="Gene3D" id="3.10.20.310">
    <property type="entry name" value="membrane protein fhac"/>
    <property type="match status" value="1"/>
</dbReference>
<evidence type="ECO:0000256" key="7">
    <source>
        <dbReference type="ARBA" id="ARBA00023136"/>
    </source>
</evidence>
<evidence type="ECO:0000256" key="5">
    <source>
        <dbReference type="ARBA" id="ARBA00022692"/>
    </source>
</evidence>
<evidence type="ECO:0000256" key="8">
    <source>
        <dbReference type="ARBA" id="ARBA00023306"/>
    </source>
</evidence>
<name>A0A5B0E5M5_9HYPH</name>
<keyword evidence="2 9" id="KW-1003">Cell membrane</keyword>
<comment type="caution">
    <text evidence="11">The sequence shown here is derived from an EMBL/GenBank/DDBJ whole genome shotgun (WGS) entry which is preliminary data.</text>
</comment>
<dbReference type="PROSITE" id="PS51779">
    <property type="entry name" value="POTRA"/>
    <property type="match status" value="1"/>
</dbReference>
<dbReference type="GO" id="GO:0005886">
    <property type="term" value="C:plasma membrane"/>
    <property type="evidence" value="ECO:0007669"/>
    <property type="project" value="UniProtKB-SubCell"/>
</dbReference>
<comment type="function">
    <text evidence="9">Essential cell division protein.</text>
</comment>
<evidence type="ECO:0000256" key="1">
    <source>
        <dbReference type="ARBA" id="ARBA00004370"/>
    </source>
</evidence>
<gene>
    <name evidence="9" type="primary">ftsQ</name>
    <name evidence="11" type="ORF">FPY71_05780</name>
</gene>
<keyword evidence="12" id="KW-1185">Reference proteome</keyword>
<reference evidence="11 12" key="1">
    <citation type="submission" date="2019-08" db="EMBL/GenBank/DDBJ databases">
        <title>Aureimonas fodiniaquatilis sp. nov., isolated from a coal mine wastewater.</title>
        <authorList>
            <person name="Kim W."/>
        </authorList>
    </citation>
    <scope>NUCLEOTIDE SEQUENCE [LARGE SCALE GENOMIC DNA]</scope>
    <source>
        <strain evidence="11 12">CAU 1482</strain>
    </source>
</reference>
<accession>A0A5B0E5M5</accession>
<keyword evidence="5 9" id="KW-0812">Transmembrane</keyword>
<dbReference type="AlphaFoldDB" id="A0A5B0E5M5"/>
<keyword evidence="7 9" id="KW-0472">Membrane</keyword>
<keyword evidence="4 9" id="KW-0132">Cell division</keyword>
<comment type="subcellular location">
    <subcellularLocation>
        <location evidence="9">Cell inner membrane</location>
        <topology evidence="9">Single-pass type II membrane protein</topology>
    </subcellularLocation>
    <subcellularLocation>
        <location evidence="1">Membrane</location>
    </subcellularLocation>
    <text evidence="9">Localizes to the division septum.</text>
</comment>
<dbReference type="Pfam" id="PF03799">
    <property type="entry name" value="FtsQ_DivIB_C"/>
    <property type="match status" value="1"/>
</dbReference>
<feature type="domain" description="POTRA" evidence="10">
    <location>
        <begin position="60"/>
        <end position="128"/>
    </location>
</feature>
<dbReference type="HAMAP" id="MF_00911">
    <property type="entry name" value="FtsQ_subfam"/>
    <property type="match status" value="1"/>
</dbReference>
<organism evidence="11 12">
    <name type="scientific">Aureimonas fodinaquatilis</name>
    <dbReference type="NCBI Taxonomy" id="2565783"/>
    <lineage>
        <taxon>Bacteria</taxon>
        <taxon>Pseudomonadati</taxon>
        <taxon>Pseudomonadota</taxon>
        <taxon>Alphaproteobacteria</taxon>
        <taxon>Hyphomicrobiales</taxon>
        <taxon>Aurantimonadaceae</taxon>
        <taxon>Aureimonas</taxon>
    </lineage>
</organism>
<dbReference type="OrthoDB" id="9783091at2"/>
<evidence type="ECO:0000256" key="9">
    <source>
        <dbReference type="HAMAP-Rule" id="MF_00911"/>
    </source>
</evidence>
<sequence length="282" mass="31168">MRAHILLRRFSGYARTCQEFPLPRFSVLATVVLGSSLLYGVTSGGHTGLVIDTLAEPMGFAIDQVDVSGNSETSQIDILQAIYTVGAQTLPALDVVHARQALEEMPWVESASISKVYPGQVIVEIVEKQPFAIWQHGQDLVIVDRSGKPIVDFATTRYTELPLVVGAGADKAAADFLDYIELVPELKPRVTAYIRVGQRRWDLRLDNGVTIRLPENDAVEAAAEVVRMDRQYGLLSRDIASVDMRLTDRVTVKLTPEAMARREAAMAERARVARQARRENPA</sequence>
<protein>
    <recommendedName>
        <fullName evidence="9">Cell division protein FtsQ</fullName>
    </recommendedName>
</protein>
<comment type="similarity">
    <text evidence="9">Belongs to the FtsQ/DivIB family. FtsQ subfamily.</text>
</comment>
<keyword evidence="3 9" id="KW-0997">Cell inner membrane</keyword>
<evidence type="ECO:0000259" key="10">
    <source>
        <dbReference type="PROSITE" id="PS51779"/>
    </source>
</evidence>
<evidence type="ECO:0000256" key="4">
    <source>
        <dbReference type="ARBA" id="ARBA00022618"/>
    </source>
</evidence>
<dbReference type="Proteomes" id="UP000324738">
    <property type="component" value="Unassembled WGS sequence"/>
</dbReference>
<dbReference type="GO" id="GO:0032153">
    <property type="term" value="C:cell division site"/>
    <property type="evidence" value="ECO:0007669"/>
    <property type="project" value="UniProtKB-UniRule"/>
</dbReference>
<dbReference type="Pfam" id="PF08478">
    <property type="entry name" value="POTRA_1"/>
    <property type="match status" value="1"/>
</dbReference>
<proteinExistence type="inferred from homology"/>
<dbReference type="InterPro" id="IPR005548">
    <property type="entry name" value="Cell_div_FtsQ/DivIB_C"/>
</dbReference>